<dbReference type="AlphaFoldDB" id="A0A2P6U3J5"/>
<dbReference type="OrthoDB" id="6222486at2759"/>
<sequence>MARRLDISSAVDTEVHLVPALVEHNGQAAVSAYFQPQPTGAVVDGLPVLACSLRGRSLSGVRLQLPEGYTGAVLQCRQQEAAEPAAGSSQATPAASGDGLHGGASTSWLAREAFSRLHYYNHDAAPLRGDPLRRCLEWASLAATVHAPVHPAALQAAVQPQAE</sequence>
<dbReference type="PANTHER" id="PTHR47204:SF1">
    <property type="entry name" value="RIBONUCLEASE H2 SUBUNIT C"/>
    <property type="match status" value="1"/>
</dbReference>
<comment type="caution">
    <text evidence="2">The sequence shown here is derived from an EMBL/GenBank/DDBJ whole genome shotgun (WGS) entry which is preliminary data.</text>
</comment>
<keyword evidence="4" id="KW-1185">Reference proteome</keyword>
<dbReference type="STRING" id="3076.A0A2P6U3J5"/>
<reference evidence="2 4" key="1">
    <citation type="journal article" date="2018" name="Plant J.">
        <title>Genome sequences of Chlorella sorokiniana UTEX 1602 and Micractinium conductrix SAG 241.80: implications to maltose excretion by a green alga.</title>
        <authorList>
            <person name="Arriola M.B."/>
            <person name="Velmurugan N."/>
            <person name="Zhang Y."/>
            <person name="Plunkett M.H."/>
            <person name="Hondzo H."/>
            <person name="Barney B.M."/>
        </authorList>
    </citation>
    <scope>NUCLEOTIDE SEQUENCE [LARGE SCALE GENOMIC DNA]</scope>
    <source>
        <strain evidence="2">1602</strain>
        <strain evidence="4">UTEX 1602</strain>
    </source>
</reference>
<organism evidence="2 4">
    <name type="scientific">Chlorella sorokiniana</name>
    <name type="common">Freshwater green alga</name>
    <dbReference type="NCBI Taxonomy" id="3076"/>
    <lineage>
        <taxon>Eukaryota</taxon>
        <taxon>Viridiplantae</taxon>
        <taxon>Chlorophyta</taxon>
        <taxon>core chlorophytes</taxon>
        <taxon>Trebouxiophyceae</taxon>
        <taxon>Chlorellales</taxon>
        <taxon>Chlorellaceae</taxon>
        <taxon>Chlorella clade</taxon>
        <taxon>Chlorella</taxon>
    </lineage>
</organism>
<evidence type="ECO:0000313" key="2">
    <source>
        <dbReference type="EMBL" id="PRW60883.1"/>
    </source>
</evidence>
<dbReference type="Gene3D" id="2.40.128.680">
    <property type="match status" value="1"/>
</dbReference>
<feature type="region of interest" description="Disordered" evidence="1">
    <location>
        <begin position="80"/>
        <end position="102"/>
    </location>
</feature>
<dbReference type="PANTHER" id="PTHR47204">
    <property type="entry name" value="OS02G0168900 PROTEIN"/>
    <property type="match status" value="1"/>
</dbReference>
<proteinExistence type="predicted"/>
<protein>
    <submittedName>
        <fullName evidence="2">Ribonuclease H2 subunit C isoform A</fullName>
    </submittedName>
    <submittedName>
        <fullName evidence="3">Ribonuclease H2 subunit C isoform B</fullName>
    </submittedName>
</protein>
<dbReference type="EMBL" id="LHPG02000001">
    <property type="protein sequence ID" value="PRW60884.1"/>
    <property type="molecule type" value="Genomic_DNA"/>
</dbReference>
<reference evidence="2" key="2">
    <citation type="submission" date="2018-02" db="EMBL/GenBank/DDBJ databases">
        <authorList>
            <person name="Cohen D.B."/>
            <person name="Kent A.D."/>
        </authorList>
    </citation>
    <scope>NUCLEOTIDE SEQUENCE</scope>
    <source>
        <strain evidence="2">1602</strain>
    </source>
</reference>
<accession>A0A2P6U3J5</accession>
<name>A0A2P6U3J5_CHLSO</name>
<evidence type="ECO:0000313" key="3">
    <source>
        <dbReference type="EMBL" id="PRW60884.1"/>
    </source>
</evidence>
<dbReference type="InterPro" id="IPR013924">
    <property type="entry name" value="RNase_H2_suC"/>
</dbReference>
<dbReference type="GO" id="GO:0032299">
    <property type="term" value="C:ribonuclease H2 complex"/>
    <property type="evidence" value="ECO:0007669"/>
    <property type="project" value="InterPro"/>
</dbReference>
<dbReference type="GO" id="GO:0006401">
    <property type="term" value="P:RNA catabolic process"/>
    <property type="evidence" value="ECO:0007669"/>
    <property type="project" value="InterPro"/>
</dbReference>
<dbReference type="EMBL" id="LHPG02000001">
    <property type="protein sequence ID" value="PRW60883.1"/>
    <property type="molecule type" value="Genomic_DNA"/>
</dbReference>
<dbReference type="Pfam" id="PF08615">
    <property type="entry name" value="RNase_H2_suC"/>
    <property type="match status" value="1"/>
</dbReference>
<evidence type="ECO:0000313" key="4">
    <source>
        <dbReference type="Proteomes" id="UP000239899"/>
    </source>
</evidence>
<dbReference type="CDD" id="cd09271">
    <property type="entry name" value="RNase_H2-C"/>
    <property type="match status" value="1"/>
</dbReference>
<dbReference type="Proteomes" id="UP000239899">
    <property type="component" value="Unassembled WGS sequence"/>
</dbReference>
<gene>
    <name evidence="2" type="ORF">C2E21_0262</name>
</gene>
<evidence type="ECO:0000256" key="1">
    <source>
        <dbReference type="SAM" id="MobiDB-lite"/>
    </source>
</evidence>